<proteinExistence type="inferred from homology"/>
<dbReference type="SMART" id="SM00642">
    <property type="entry name" value="Aamy"/>
    <property type="match status" value="1"/>
</dbReference>
<evidence type="ECO:0000256" key="5">
    <source>
        <dbReference type="PIRSR" id="PIRSR003059-2"/>
    </source>
</evidence>
<evidence type="ECO:0000256" key="1">
    <source>
        <dbReference type="ARBA" id="ARBA00008452"/>
    </source>
</evidence>
<dbReference type="EMBL" id="AABEKN010000003">
    <property type="protein sequence ID" value="EAG9353823.1"/>
    <property type="molecule type" value="Genomic_DNA"/>
</dbReference>
<evidence type="ECO:0000256" key="2">
    <source>
        <dbReference type="ARBA" id="ARBA00022676"/>
    </source>
</evidence>
<comment type="catalytic activity">
    <reaction evidence="4">
        <text>sucrose + phosphate = D-fructose + alpha-D-glucose 1-phosphate</text>
        <dbReference type="Rhea" id="RHEA:24048"/>
        <dbReference type="ChEBI" id="CHEBI:17992"/>
        <dbReference type="ChEBI" id="CHEBI:37721"/>
        <dbReference type="ChEBI" id="CHEBI:43474"/>
        <dbReference type="ChEBI" id="CHEBI:58601"/>
        <dbReference type="EC" id="2.4.1.7"/>
    </reaction>
</comment>
<feature type="binding site" evidence="5">
    <location>
        <begin position="225"/>
        <end position="227"/>
    </location>
    <ligand>
        <name>substrate</name>
    </ligand>
</feature>
<evidence type="ECO:0000313" key="8">
    <source>
        <dbReference type="Proteomes" id="UP000524387"/>
    </source>
</evidence>
<feature type="binding site" evidence="5">
    <location>
        <position position="131"/>
    </location>
    <ligand>
        <name>substrate</name>
    </ligand>
</feature>
<organism evidence="7 8">
    <name type="scientific">Listeria monocytogenes</name>
    <dbReference type="NCBI Taxonomy" id="1639"/>
    <lineage>
        <taxon>Bacteria</taxon>
        <taxon>Bacillati</taxon>
        <taxon>Bacillota</taxon>
        <taxon>Bacilli</taxon>
        <taxon>Bacillales</taxon>
        <taxon>Listeriaceae</taxon>
        <taxon>Listeria</taxon>
    </lineage>
</organism>
<accession>A0A823IVK7</accession>
<dbReference type="SUPFAM" id="SSF51445">
    <property type="entry name" value="(Trans)glycosidases"/>
    <property type="match status" value="1"/>
</dbReference>
<protein>
    <recommendedName>
        <fullName evidence="4">Sucrose phosphorylase</fullName>
        <ecNumber evidence="4">2.4.1.7</ecNumber>
    </recommendedName>
    <alternativeName>
        <fullName evidence="4">Sucrose glucosyltransferase</fullName>
    </alternativeName>
</protein>
<feature type="binding site" evidence="5">
    <location>
        <begin position="335"/>
        <end position="336"/>
    </location>
    <ligand>
        <name>substrate</name>
    </ligand>
</feature>
<sequence>MTNLRKRLSRLYAEDVVDSLAARIEARVQQTQQRKLTRKDQWDEKDIVLITYGDQFKEESKKTLTTFKKMYDNYLKSTFEVVHFLPFYPYSSDDGFSVIDYKAVNPELGDWEDIKEMEQSARLMFDFVCNHMSAKSDWFKRYLAGDEEFRNFFVEMDPKTDLSSVTRPRATPVLTPFQFDSGKVGHIWTTFSEDQIDLNFACPEVLYKMIDVLMFYLEEGAEYVRLDAVGFMWKVPGTSSIHLEETHEIVKLFRDLVDIAAPGTIIITETNVPHVDNISYFGNGEKEAHMVYQFPLPPLVLHAIHHGNAEALRNWAKNLELPEGKRTFFNFLASHDGIGLNPVRGIIPEAEILALVNDLEEEGALVSYKQNPDGSKSPYEINVTYMDALSKQADTDDLRMSRFLVAHAVLMSIPGVPAVYVQSILGSRNDYSGVEITGHNRSINRKKYDLAEITAELEQAGSLRKATYDALTKLISTRKAESLFHPEIPMEVLESTAELFVVKRSSDVESTILIHNLSEKEVSYSLDSGVYTNLYSGSTVTGSDSIKLRGYEFCWLKTKNYREEQK</sequence>
<dbReference type="PANTHER" id="PTHR38784:SF1">
    <property type="entry name" value="SUCROSE PHOSPHORYLASE"/>
    <property type="match status" value="1"/>
</dbReference>
<dbReference type="InterPro" id="IPR033746">
    <property type="entry name" value="GGa_phosphorylase"/>
</dbReference>
<dbReference type="InterPro" id="IPR045857">
    <property type="entry name" value="O16G_dom_2"/>
</dbReference>
<reference evidence="7 8" key="1">
    <citation type="submission" date="2019-04" db="EMBL/GenBank/DDBJ databases">
        <authorList>
            <consortium name="GenomeTrakr network: Whole genome sequencing for foodborne pathogen traceback"/>
        </authorList>
    </citation>
    <scope>NUCLEOTIDE SEQUENCE [LARGE SCALE GENOMIC DNA]</scope>
    <source>
        <strain evidence="7 8">CFSAN072502</strain>
    </source>
</reference>
<dbReference type="RefSeq" id="WP_070034734.1">
    <property type="nucleotide sequence ID" value="NZ_CP090057.1"/>
</dbReference>
<dbReference type="PIRSF" id="PIRSF003059">
    <property type="entry name" value="Sucrose_phosphorylase"/>
    <property type="match status" value="1"/>
</dbReference>
<gene>
    <name evidence="7" type="ORF">CW895_08370</name>
</gene>
<evidence type="ECO:0000313" key="7">
    <source>
        <dbReference type="EMBL" id="EAG9353823.1"/>
    </source>
</evidence>
<dbReference type="Pfam" id="PF00128">
    <property type="entry name" value="Alpha-amylase"/>
    <property type="match status" value="1"/>
</dbReference>
<feature type="binding site" evidence="5">
    <location>
        <position position="441"/>
    </location>
    <ligand>
        <name>substrate</name>
    </ligand>
</feature>
<keyword evidence="2 4" id="KW-0328">Glycosyltransferase</keyword>
<dbReference type="GO" id="GO:0005975">
    <property type="term" value="P:carbohydrate metabolic process"/>
    <property type="evidence" value="ECO:0007669"/>
    <property type="project" value="InterPro"/>
</dbReference>
<evidence type="ECO:0000259" key="6">
    <source>
        <dbReference type="SMART" id="SM00642"/>
    </source>
</evidence>
<dbReference type="Proteomes" id="UP000524387">
    <property type="component" value="Unassembled WGS sequence"/>
</dbReference>
<dbReference type="InterPro" id="IPR016377">
    <property type="entry name" value="Sucrose_GGa_phosphorylase-rel"/>
</dbReference>
<name>A0A823IVK7_LISMN</name>
<comment type="similarity">
    <text evidence="1 4">Belongs to the glycosyl hydrolase 13 family. Sucrose phosphorylase subfamily.</text>
</comment>
<feature type="domain" description="Glycosyl hydrolase family 13 catalytic" evidence="6">
    <location>
        <begin position="64"/>
        <end position="399"/>
    </location>
</feature>
<comment type="caution">
    <text evidence="7">The sequence shown here is derived from an EMBL/GenBank/DDBJ whole genome shotgun (WGS) entry which is preliminary data.</text>
</comment>
<dbReference type="Gene3D" id="3.20.20.80">
    <property type="entry name" value="Glycosidases"/>
    <property type="match status" value="1"/>
</dbReference>
<dbReference type="InterPro" id="IPR006047">
    <property type="entry name" value="GH13_cat_dom"/>
</dbReference>
<dbReference type="AlphaFoldDB" id="A0A823IVK7"/>
<dbReference type="PANTHER" id="PTHR38784">
    <property type="entry name" value="SUCROSE PHOSPHORYLASE"/>
    <property type="match status" value="1"/>
</dbReference>
<evidence type="ECO:0000256" key="3">
    <source>
        <dbReference type="ARBA" id="ARBA00022679"/>
    </source>
</evidence>
<evidence type="ECO:0000256" key="4">
    <source>
        <dbReference type="PIRNR" id="PIRNR003059"/>
    </source>
</evidence>
<dbReference type="CDD" id="cd11356">
    <property type="entry name" value="AmyAc_Sucrose_phosphorylase-like_1"/>
    <property type="match status" value="1"/>
</dbReference>
<dbReference type="Gene3D" id="3.90.400.10">
    <property type="entry name" value="Oligo-1,6-glucosidase, Domain 2"/>
    <property type="match status" value="1"/>
</dbReference>
<dbReference type="EC" id="2.4.1.7" evidence="4"/>
<feature type="binding site" evidence="5">
    <location>
        <position position="93"/>
    </location>
    <ligand>
        <name>substrate</name>
    </ligand>
</feature>
<dbReference type="GO" id="GO:0009018">
    <property type="term" value="F:sucrose phosphorylase activity"/>
    <property type="evidence" value="ECO:0007669"/>
    <property type="project" value="UniProtKB-EC"/>
</dbReference>
<keyword evidence="3 4" id="KW-0808">Transferase</keyword>
<dbReference type="InterPro" id="IPR017853">
    <property type="entry name" value="GH"/>
</dbReference>